<name>A0A2T5GH08_9SPHN</name>
<protein>
    <submittedName>
        <fullName evidence="1">Uncharacterized protein</fullName>
    </submittedName>
</protein>
<evidence type="ECO:0000313" key="2">
    <source>
        <dbReference type="Proteomes" id="UP000244189"/>
    </source>
</evidence>
<dbReference type="AlphaFoldDB" id="A0A2T5GH08"/>
<keyword evidence="2" id="KW-1185">Reference proteome</keyword>
<accession>A0A2T5GH08</accession>
<organism evidence="1 2">
    <name type="scientific">Sphingomonas aurantiaca</name>
    <dbReference type="NCBI Taxonomy" id="185949"/>
    <lineage>
        <taxon>Bacteria</taxon>
        <taxon>Pseudomonadati</taxon>
        <taxon>Pseudomonadota</taxon>
        <taxon>Alphaproteobacteria</taxon>
        <taxon>Sphingomonadales</taxon>
        <taxon>Sphingomonadaceae</taxon>
        <taxon>Sphingomonas</taxon>
    </lineage>
</organism>
<sequence>MTSDAPAAGSVTPRVASQMTAEDFAEDEGGFDYGWPDANVALADPLFSNLLMGAEVNAIGYALVRGPDGGTTPMLLLTGEHEGPLRDVFDLFARWQLLSGPGAIQIEIAFDDPGFRVAVLPDARSLRWRCCGFGNVSRPSAFNLAWVKGIDTRSDFLNSLADYGRSPFAPVYLGAAIAQIDSNGQPFACDLDDVPHLLLPSVQIYRRPEDIPAGSFLAGGDAGDDTISSGVDPAMVAAQRAWRLPSIMPKTIHVLRHTASGRQLVDRLSADGVARWQVEQAISNVRLAALAEVGEAPPQSHWMETHSLRLGHIELADQTVDLGAMTIDDILDQIRRDTRFLLRRIGRCPATESLAAGQTAIREAGYA</sequence>
<proteinExistence type="predicted"/>
<dbReference type="Proteomes" id="UP000244189">
    <property type="component" value="Unassembled WGS sequence"/>
</dbReference>
<dbReference type="EMBL" id="QAOG01000007">
    <property type="protein sequence ID" value="PTQ58610.1"/>
    <property type="molecule type" value="Genomic_DNA"/>
</dbReference>
<reference evidence="1 2" key="1">
    <citation type="submission" date="2018-04" db="EMBL/GenBank/DDBJ databases">
        <title>Genomic Encyclopedia of Type Strains, Phase III (KMG-III): the genomes of soil and plant-associated and newly described type strains.</title>
        <authorList>
            <person name="Whitman W."/>
        </authorList>
    </citation>
    <scope>NUCLEOTIDE SEQUENCE [LARGE SCALE GENOMIC DNA]</scope>
    <source>
        <strain evidence="1 2">MA101b</strain>
    </source>
</reference>
<evidence type="ECO:0000313" key="1">
    <source>
        <dbReference type="EMBL" id="PTQ58610.1"/>
    </source>
</evidence>
<comment type="caution">
    <text evidence="1">The sequence shown here is derived from an EMBL/GenBank/DDBJ whole genome shotgun (WGS) entry which is preliminary data.</text>
</comment>
<dbReference type="RefSeq" id="WP_107959439.1">
    <property type="nucleotide sequence ID" value="NZ_QAOG01000007.1"/>
</dbReference>
<gene>
    <name evidence="1" type="ORF">C8J26_3477</name>
</gene>